<evidence type="ECO:0000313" key="4">
    <source>
        <dbReference type="Proteomes" id="UP000533080"/>
    </source>
</evidence>
<comment type="caution">
    <text evidence="3">The sequence shown here is derived from an EMBL/GenBank/DDBJ whole genome shotgun (WGS) entry which is preliminary data.</text>
</comment>
<dbReference type="PROSITE" id="PS51257">
    <property type="entry name" value="PROKAR_LIPOPROTEIN"/>
    <property type="match status" value="1"/>
</dbReference>
<sequence>MRMSKTKRQTLGLTMGAVLALTACGTEPMEPAQPPVEADAVERVDAQAADAKPVDIIAMEKQLQESNLAPPAQCNDPTCEGGGGGGEPDPDWPYYTLFWRANLLSLKCITTSDIDGNDEAWLEAEVTGDNQSEVIWNDDYMTPNKRVEWSPLNSYPPPLQFTTQTVGAGGKLVALWDKSMHIFDVQEQIGWTTLRGQTGTFTAILEGHGGKYELTYQVESTGCSPRSRPCPTSL</sequence>
<evidence type="ECO:0000256" key="1">
    <source>
        <dbReference type="SAM" id="MobiDB-lite"/>
    </source>
</evidence>
<name>A0A7Y4IEP5_MYXXA</name>
<feature type="region of interest" description="Disordered" evidence="1">
    <location>
        <begin position="68"/>
        <end position="87"/>
    </location>
</feature>
<proteinExistence type="predicted"/>
<dbReference type="AlphaFoldDB" id="A0A7Y4IEP5"/>
<protein>
    <recommendedName>
        <fullName evidence="5">Lipoprotein</fullName>
    </recommendedName>
</protein>
<organism evidence="3 4">
    <name type="scientific">Myxococcus xanthus</name>
    <dbReference type="NCBI Taxonomy" id="34"/>
    <lineage>
        <taxon>Bacteria</taxon>
        <taxon>Pseudomonadati</taxon>
        <taxon>Myxococcota</taxon>
        <taxon>Myxococcia</taxon>
        <taxon>Myxococcales</taxon>
        <taxon>Cystobacterineae</taxon>
        <taxon>Myxococcaceae</taxon>
        <taxon>Myxococcus</taxon>
    </lineage>
</organism>
<evidence type="ECO:0000256" key="2">
    <source>
        <dbReference type="SAM" id="SignalP"/>
    </source>
</evidence>
<dbReference type="EMBL" id="JABFNT010000014">
    <property type="protein sequence ID" value="NOJ77918.1"/>
    <property type="molecule type" value="Genomic_DNA"/>
</dbReference>
<feature type="signal peptide" evidence="2">
    <location>
        <begin position="1"/>
        <end position="25"/>
    </location>
</feature>
<evidence type="ECO:0008006" key="5">
    <source>
        <dbReference type="Google" id="ProtNLM"/>
    </source>
</evidence>
<dbReference type="Proteomes" id="UP000533080">
    <property type="component" value="Unassembled WGS sequence"/>
</dbReference>
<accession>A0A7Y4IEP5</accession>
<reference evidence="3 4" key="1">
    <citation type="submission" date="2020-05" db="EMBL/GenBank/DDBJ databases">
        <authorList>
            <person name="Whitworth D."/>
        </authorList>
    </citation>
    <scope>NUCLEOTIDE SEQUENCE [LARGE SCALE GENOMIC DNA]</scope>
    <source>
        <strain evidence="3 4">AM005</strain>
    </source>
</reference>
<keyword evidence="2" id="KW-0732">Signal</keyword>
<feature type="chain" id="PRO_5031029884" description="Lipoprotein" evidence="2">
    <location>
        <begin position="26"/>
        <end position="234"/>
    </location>
</feature>
<gene>
    <name evidence="3" type="ORF">HNV28_06100</name>
</gene>
<evidence type="ECO:0000313" key="3">
    <source>
        <dbReference type="EMBL" id="NOJ77918.1"/>
    </source>
</evidence>